<accession>A0A7I7WK67</accession>
<sequence>MEWIIRMHTVLYCSPNGLVYETRAYTKADIDKLVQTQGLHCLSSADRQFDFWFSASPRKCQRQPNTIATELLMATTNFSARTVPLLRGCVVIATHDSDGDLDGLSWQQLDLLAAKNRAITNRQARVLARRIARDARKQRPEGDRIAARPVPAAPVQFASAQ</sequence>
<dbReference type="EMBL" id="AP022608">
    <property type="protein sequence ID" value="BBZ18004.1"/>
    <property type="molecule type" value="Genomic_DNA"/>
</dbReference>
<feature type="compositionally biased region" description="Basic and acidic residues" evidence="1">
    <location>
        <begin position="134"/>
        <end position="146"/>
    </location>
</feature>
<organism evidence="2 3">
    <name type="scientific">Mycolicibacterium gadium</name>
    <name type="common">Mycobacterium gadium</name>
    <dbReference type="NCBI Taxonomy" id="1794"/>
    <lineage>
        <taxon>Bacteria</taxon>
        <taxon>Bacillati</taxon>
        <taxon>Actinomycetota</taxon>
        <taxon>Actinomycetes</taxon>
        <taxon>Mycobacteriales</taxon>
        <taxon>Mycobacteriaceae</taxon>
        <taxon>Mycolicibacterium</taxon>
    </lineage>
</organism>
<feature type="region of interest" description="Disordered" evidence="1">
    <location>
        <begin position="134"/>
        <end position="161"/>
    </location>
</feature>
<gene>
    <name evidence="2" type="ORF">MGAD_23390</name>
</gene>
<name>A0A7I7WK67_MYCGU</name>
<proteinExistence type="predicted"/>
<evidence type="ECO:0000256" key="1">
    <source>
        <dbReference type="SAM" id="MobiDB-lite"/>
    </source>
</evidence>
<protein>
    <submittedName>
        <fullName evidence="2">Uncharacterized protein</fullName>
    </submittedName>
</protein>
<evidence type="ECO:0000313" key="3">
    <source>
        <dbReference type="Proteomes" id="UP000466187"/>
    </source>
</evidence>
<dbReference type="Proteomes" id="UP000466187">
    <property type="component" value="Chromosome"/>
</dbReference>
<dbReference type="AlphaFoldDB" id="A0A7I7WK67"/>
<evidence type="ECO:0000313" key="2">
    <source>
        <dbReference type="EMBL" id="BBZ18004.1"/>
    </source>
</evidence>
<reference evidence="2 3" key="1">
    <citation type="journal article" date="2019" name="Emerg. Microbes Infect.">
        <title>Comprehensive subspecies identification of 175 nontuberculous mycobacteria species based on 7547 genomic profiles.</title>
        <authorList>
            <person name="Matsumoto Y."/>
            <person name="Kinjo T."/>
            <person name="Motooka D."/>
            <person name="Nabeya D."/>
            <person name="Jung N."/>
            <person name="Uechi K."/>
            <person name="Horii T."/>
            <person name="Iida T."/>
            <person name="Fujita J."/>
            <person name="Nakamura S."/>
        </authorList>
    </citation>
    <scope>NUCLEOTIDE SEQUENCE [LARGE SCALE GENOMIC DNA]</scope>
    <source>
        <strain evidence="2 3">JCM 12688</strain>
    </source>
</reference>
<dbReference type="KEGG" id="mgad:MGAD_23390"/>